<evidence type="ECO:0000259" key="4">
    <source>
        <dbReference type="PROSITE" id="PS50851"/>
    </source>
</evidence>
<dbReference type="AlphaFoldDB" id="C9YAC6"/>
<evidence type="ECO:0000313" key="5">
    <source>
        <dbReference type="EMBL" id="CBA29164.1"/>
    </source>
</evidence>
<sequence length="144" mass="15773">MSLRLGSEEYAIDILRVQEIRSYEVPTKMVNSPSFVKGVINLRGVIVPIVDLRLKLNLAKVDYNDFTVVIILNIRGMVVGAVVDGVSDVVTLNAQAIKPAPQFESALESRFIVGLATLGERMLIVMNMDALMSNSEMGMMTATL</sequence>
<dbReference type="PANTHER" id="PTHR22617:SF45">
    <property type="entry name" value="CHEMOTAXIS PROTEIN CHEW"/>
    <property type="match status" value="1"/>
</dbReference>
<dbReference type="EMBL" id="FN543104">
    <property type="protein sequence ID" value="CBA29164.1"/>
    <property type="molecule type" value="Genomic_DNA"/>
</dbReference>
<name>C9YAC6_CURXX</name>
<comment type="subcellular location">
    <subcellularLocation>
        <location evidence="1">Cytoplasm</location>
    </subcellularLocation>
</comment>
<dbReference type="Gene3D" id="2.40.50.180">
    <property type="entry name" value="CheA-289, Domain 4"/>
    <property type="match status" value="1"/>
</dbReference>
<gene>
    <name evidence="5" type="primary">cheW</name>
    <name evidence="5" type="ORF">Csp_A10770</name>
</gene>
<keyword evidence="3" id="KW-0963">Cytoplasm</keyword>
<accession>C9YAC6</accession>
<dbReference type="GO" id="GO:0005829">
    <property type="term" value="C:cytosol"/>
    <property type="evidence" value="ECO:0007669"/>
    <property type="project" value="TreeGrafter"/>
</dbReference>
<reference evidence="5" key="1">
    <citation type="journal article" date="2010" name="Nature">
        <title>The dynamic genome of Hydra.</title>
        <authorList>
            <person name="Chapman J.A."/>
            <person name="Kirkness E.F."/>
            <person name="Simakov O."/>
            <person name="Hampson S.E."/>
            <person name="Mitros T."/>
            <person name="Weinmaier T."/>
            <person name="Rattei T."/>
            <person name="Balasubramanian P.G."/>
            <person name="Borman J."/>
            <person name="Busam D."/>
            <person name="Disbennett K."/>
            <person name="Pfannkoch C."/>
            <person name="Sumin N."/>
            <person name="Sutton G."/>
            <person name="Viswanathan L."/>
            <person name="Walenz B."/>
            <person name="Goodstein D.M."/>
            <person name="Hellsten U."/>
            <person name="Kawashima T."/>
            <person name="Prochnik S.E."/>
            <person name="Putnam N.H."/>
            <person name="Shu S."/>
            <person name="Blumberg B."/>
            <person name="Dana C.E."/>
            <person name="Gee L."/>
            <person name="Kibler D.F."/>
            <person name="Law L."/>
            <person name="Lindgens D."/>
            <person name="Martinez D.E."/>
            <person name="Peng J."/>
            <person name="Wigge P.A."/>
            <person name="Bertulat B."/>
            <person name="Guder C."/>
            <person name="Nakamura Y."/>
            <person name="Ozbek S."/>
            <person name="Watanabe H."/>
            <person name="Khalturin K."/>
            <person name="Hemmrich G."/>
            <person name="Franke A."/>
            <person name="Augustin R."/>
            <person name="Fraune S."/>
            <person name="Hayakawa E."/>
            <person name="Hayakawa S."/>
            <person name="Hirose M."/>
            <person name="Hwang J."/>
            <person name="Ikeo K."/>
            <person name="Nishimiya-Fujisawa C."/>
            <person name="Ogura A."/>
            <person name="Takahashi T."/>
            <person name="Steinmetz P.R."/>
            <person name="Zhang X."/>
            <person name="Aufschnaiter R."/>
            <person name="Eder M.K."/>
            <person name="Gorny A.K."/>
            <person name="Salvenmoser W."/>
            <person name="Heimberg A.M."/>
            <person name="Wheeler B.M."/>
            <person name="Peterson K.J."/>
            <person name="Boettger A."/>
            <person name="Tischler P."/>
            <person name="Wolf A."/>
            <person name="Gojobori T."/>
            <person name="Remington K.A."/>
            <person name="Strausberg R.L."/>
            <person name="Venter J."/>
            <person name="Technau U."/>
            <person name="Hobmayer B."/>
            <person name="Bosch T.C."/>
            <person name="Holstein T.W."/>
            <person name="Fujisawa T."/>
            <person name="Bode H.R."/>
            <person name="David C.N."/>
            <person name="Rokhsar D.S."/>
            <person name="Steele R.E."/>
        </authorList>
    </citation>
    <scope>NUCLEOTIDE SEQUENCE</scope>
</reference>
<dbReference type="InterPro" id="IPR039315">
    <property type="entry name" value="CheW"/>
</dbReference>
<feature type="domain" description="CheW-like" evidence="4">
    <location>
        <begin position="1"/>
        <end position="137"/>
    </location>
</feature>
<dbReference type="SUPFAM" id="SSF50341">
    <property type="entry name" value="CheW-like"/>
    <property type="match status" value="1"/>
</dbReference>
<organism evidence="5">
    <name type="scientific">Curvibacter symbiont subsp. Hydra magnipapillata</name>
    <dbReference type="NCBI Taxonomy" id="667019"/>
    <lineage>
        <taxon>Bacteria</taxon>
        <taxon>Pseudomonadati</taxon>
        <taxon>Pseudomonadota</taxon>
        <taxon>Betaproteobacteria</taxon>
        <taxon>Burkholderiales</taxon>
        <taxon>Comamonadaceae</taxon>
        <taxon>Curvibacter</taxon>
    </lineage>
</organism>
<proteinExistence type="predicted"/>
<dbReference type="Gene3D" id="2.30.30.40">
    <property type="entry name" value="SH3 Domains"/>
    <property type="match status" value="1"/>
</dbReference>
<dbReference type="InterPro" id="IPR002545">
    <property type="entry name" value="CheW-lke_dom"/>
</dbReference>
<evidence type="ECO:0000256" key="1">
    <source>
        <dbReference type="ARBA" id="ARBA00004496"/>
    </source>
</evidence>
<dbReference type="SMART" id="SM00260">
    <property type="entry name" value="CheW"/>
    <property type="match status" value="1"/>
</dbReference>
<dbReference type="GO" id="GO:0007165">
    <property type="term" value="P:signal transduction"/>
    <property type="evidence" value="ECO:0007669"/>
    <property type="project" value="InterPro"/>
</dbReference>
<protein>
    <recommendedName>
        <fullName evidence="2">Chemotaxis protein CheW</fullName>
    </recommendedName>
</protein>
<dbReference type="PROSITE" id="PS50851">
    <property type="entry name" value="CHEW"/>
    <property type="match status" value="1"/>
</dbReference>
<dbReference type="PANTHER" id="PTHR22617">
    <property type="entry name" value="CHEMOTAXIS SENSOR HISTIDINE KINASE-RELATED"/>
    <property type="match status" value="1"/>
</dbReference>
<dbReference type="GO" id="GO:0006935">
    <property type="term" value="P:chemotaxis"/>
    <property type="evidence" value="ECO:0007669"/>
    <property type="project" value="InterPro"/>
</dbReference>
<dbReference type="InterPro" id="IPR036061">
    <property type="entry name" value="CheW-like_dom_sf"/>
</dbReference>
<dbReference type="Pfam" id="PF01584">
    <property type="entry name" value="CheW"/>
    <property type="match status" value="1"/>
</dbReference>
<evidence type="ECO:0000256" key="3">
    <source>
        <dbReference type="ARBA" id="ARBA00022490"/>
    </source>
</evidence>
<evidence type="ECO:0000256" key="2">
    <source>
        <dbReference type="ARBA" id="ARBA00021483"/>
    </source>
</evidence>